<evidence type="ECO:0000313" key="3">
    <source>
        <dbReference type="EMBL" id="UTZ34003.1"/>
    </source>
</evidence>
<dbReference type="EMBL" id="CP050471">
    <property type="protein sequence ID" value="UTZ34003.1"/>
    <property type="molecule type" value="Genomic_DNA"/>
</dbReference>
<evidence type="ECO:0000256" key="2">
    <source>
        <dbReference type="SAM" id="SignalP"/>
    </source>
</evidence>
<protein>
    <recommendedName>
        <fullName evidence="5">Sel1 repeat family protein</fullName>
    </recommendedName>
</protein>
<reference evidence="3" key="1">
    <citation type="submission" date="2020-03" db="EMBL/GenBank/DDBJ databases">
        <title>Five strains of Vibrio campbellii isolated from Mariana Trench.</title>
        <authorList>
            <person name="Liang J."/>
            <person name="Zhang X.-H."/>
        </authorList>
    </citation>
    <scope>NUCLEOTIDE SEQUENCE</scope>
    <source>
        <strain evidence="3">LJC013</strain>
    </source>
</reference>
<proteinExistence type="predicted"/>
<evidence type="ECO:0000313" key="4">
    <source>
        <dbReference type="Proteomes" id="UP001059912"/>
    </source>
</evidence>
<accession>A0ABY5IL90</accession>
<feature type="region of interest" description="Disordered" evidence="1">
    <location>
        <begin position="208"/>
        <end position="228"/>
    </location>
</feature>
<sequence>MVSQSRSIKALKLASTFIAAFALCSNLALANPSERTLSQFNQAAQGDSGLVDTVYGELSKQLEEQGATPVTLVYLGSAETLQGREAFMPWNKMKFTERGLATIQKGLDLMANHPVPLQEQQRLQGLPEYQLATAMAATTFTSLPDMFNHFERGYELYLSLLDEPSFSQQPFAATSWIYRYAIEAALRAEDVQQAKTWLAQMEQLGDSTRNANRESAASQVLGRRHDLF</sequence>
<evidence type="ECO:0000256" key="1">
    <source>
        <dbReference type="SAM" id="MobiDB-lite"/>
    </source>
</evidence>
<name>A0ABY5IL90_9VIBR</name>
<feature type="chain" id="PRO_5047390461" description="Sel1 repeat family protein" evidence="2">
    <location>
        <begin position="31"/>
        <end position="228"/>
    </location>
</feature>
<dbReference type="Proteomes" id="UP001059912">
    <property type="component" value="Chromosome 2"/>
</dbReference>
<organism evidence="3 4">
    <name type="scientific">Vibrio campbellii</name>
    <dbReference type="NCBI Taxonomy" id="680"/>
    <lineage>
        <taxon>Bacteria</taxon>
        <taxon>Pseudomonadati</taxon>
        <taxon>Pseudomonadota</taxon>
        <taxon>Gammaproteobacteria</taxon>
        <taxon>Vibrionales</taxon>
        <taxon>Vibrionaceae</taxon>
        <taxon>Vibrio</taxon>
    </lineage>
</organism>
<feature type="compositionally biased region" description="Polar residues" evidence="1">
    <location>
        <begin position="208"/>
        <end position="218"/>
    </location>
</feature>
<feature type="signal peptide" evidence="2">
    <location>
        <begin position="1"/>
        <end position="30"/>
    </location>
</feature>
<keyword evidence="2" id="KW-0732">Signal</keyword>
<evidence type="ECO:0008006" key="5">
    <source>
        <dbReference type="Google" id="ProtNLM"/>
    </source>
</evidence>
<keyword evidence="4" id="KW-1185">Reference proteome</keyword>
<gene>
    <name evidence="3" type="ORF">HB762_22475</name>
</gene>